<dbReference type="PANTHER" id="PTHR11075">
    <property type="entry name" value="PEPTIDE CHAIN RELEASE FACTOR"/>
    <property type="match status" value="1"/>
</dbReference>
<feature type="compositionally biased region" description="Basic residues" evidence="1">
    <location>
        <begin position="77"/>
        <end position="86"/>
    </location>
</feature>
<reference evidence="2" key="1">
    <citation type="submission" date="2014-05" db="EMBL/GenBank/DDBJ databases">
        <title>The transcriptome of the halophilic microalga Tetraselmis sp. GSL018 isolated from the Great Salt Lake, Utah.</title>
        <authorList>
            <person name="Jinkerson R.E."/>
            <person name="D'Adamo S."/>
            <person name="Posewitz M.C."/>
        </authorList>
    </citation>
    <scope>NUCLEOTIDE SEQUENCE</scope>
    <source>
        <strain evidence="2">GSL018</strain>
    </source>
</reference>
<dbReference type="AlphaFoldDB" id="A0A061RMU8"/>
<dbReference type="GO" id="GO:0070126">
    <property type="term" value="P:mitochondrial translational termination"/>
    <property type="evidence" value="ECO:0007669"/>
    <property type="project" value="TreeGrafter"/>
</dbReference>
<dbReference type="SUPFAM" id="SSF110916">
    <property type="entry name" value="Peptidyl-tRNA hydrolase domain-like"/>
    <property type="match status" value="1"/>
</dbReference>
<keyword evidence="2" id="KW-0378">Hydrolase</keyword>
<dbReference type="GO" id="GO:0004045">
    <property type="term" value="F:peptidyl-tRNA hydrolase activity"/>
    <property type="evidence" value="ECO:0007669"/>
    <property type="project" value="TreeGrafter"/>
</dbReference>
<evidence type="ECO:0000256" key="1">
    <source>
        <dbReference type="SAM" id="MobiDB-lite"/>
    </source>
</evidence>
<dbReference type="InterPro" id="IPR052104">
    <property type="entry name" value="Mito_Release_Factor_mL62"/>
</dbReference>
<gene>
    <name evidence="2" type="primary">ICT1</name>
    <name evidence="2" type="ORF">TSPGSL018_711</name>
</gene>
<name>A0A061RMU8_9CHLO</name>
<dbReference type="GO" id="GO:0016150">
    <property type="term" value="F:translation release factor activity, codon nonspecific"/>
    <property type="evidence" value="ECO:0007669"/>
    <property type="project" value="TreeGrafter"/>
</dbReference>
<evidence type="ECO:0000313" key="2">
    <source>
        <dbReference type="EMBL" id="JAC71995.1"/>
    </source>
</evidence>
<organism evidence="2">
    <name type="scientific">Tetraselmis sp. GSL018</name>
    <dbReference type="NCBI Taxonomy" id="582737"/>
    <lineage>
        <taxon>Eukaryota</taxon>
        <taxon>Viridiplantae</taxon>
        <taxon>Chlorophyta</taxon>
        <taxon>core chlorophytes</taxon>
        <taxon>Chlorodendrophyceae</taxon>
        <taxon>Chlorodendrales</taxon>
        <taxon>Chlorodendraceae</taxon>
        <taxon>Tetraselmis</taxon>
    </lineage>
</organism>
<protein>
    <submittedName>
        <fullName evidence="2">Peptidyl-tRNA hydrolase ICT1</fullName>
    </submittedName>
</protein>
<feature type="compositionally biased region" description="Basic residues" evidence="1">
    <location>
        <begin position="95"/>
        <end position="108"/>
    </location>
</feature>
<feature type="region of interest" description="Disordered" evidence="1">
    <location>
        <begin position="70"/>
        <end position="108"/>
    </location>
</feature>
<dbReference type="EMBL" id="GBEZ01014048">
    <property type="protein sequence ID" value="JAC71995.1"/>
    <property type="molecule type" value="Transcribed_RNA"/>
</dbReference>
<sequence>MRLSLSSADFLSEELRDALRRKEHNRVNSADQLVVTSARHRTQSANRDDALERMQGIIDNVAESLIVKEMTPEQKKKQAKMKKKANERRLDTKKMKSQKKAERRRVDW</sequence>
<accession>A0A061RMU8</accession>
<dbReference type="Gene3D" id="3.30.160.20">
    <property type="match status" value="1"/>
</dbReference>
<dbReference type="PANTHER" id="PTHR11075:SF54">
    <property type="entry name" value="LARGE RIBOSOMAL SUBUNIT PROTEIN ML62"/>
    <property type="match status" value="1"/>
</dbReference>
<dbReference type="GO" id="GO:0005762">
    <property type="term" value="C:mitochondrial large ribosomal subunit"/>
    <property type="evidence" value="ECO:0007669"/>
    <property type="project" value="TreeGrafter"/>
</dbReference>
<proteinExistence type="predicted"/>